<name>U5QS19_GLOK1</name>
<evidence type="ECO:0000313" key="2">
    <source>
        <dbReference type="EMBL" id="AGY60419.1"/>
    </source>
</evidence>
<dbReference type="GO" id="GO:0019898">
    <property type="term" value="C:extrinsic component of membrane"/>
    <property type="evidence" value="ECO:0007669"/>
    <property type="project" value="InterPro"/>
</dbReference>
<accession>U5QS19</accession>
<dbReference type="NCBIfam" id="NF040946">
    <property type="entry name" value="PSII_PsbP"/>
    <property type="match status" value="1"/>
</dbReference>
<dbReference type="GO" id="GO:0009654">
    <property type="term" value="C:photosystem II oxygen evolving complex"/>
    <property type="evidence" value="ECO:0007669"/>
    <property type="project" value="InterPro"/>
</dbReference>
<dbReference type="SUPFAM" id="SSF55724">
    <property type="entry name" value="Mog1p/PsbP-like"/>
    <property type="match status" value="1"/>
</dbReference>
<organism evidence="2 3">
    <name type="scientific">Gloeobacter kilaueensis (strain ATCC BAA-2537 / CCAP 1431/1 / ULC 316 / JS1)</name>
    <dbReference type="NCBI Taxonomy" id="1183438"/>
    <lineage>
        <taxon>Bacteria</taxon>
        <taxon>Bacillati</taxon>
        <taxon>Cyanobacteriota</taxon>
        <taxon>Cyanophyceae</taxon>
        <taxon>Gloeobacterales</taxon>
        <taxon>Gloeobacteraceae</taxon>
        <taxon>Gloeobacter</taxon>
    </lineage>
</organism>
<sequence>MIFATGGRRLVSSGIAALLVLGLFACSRSGINAPPGFQRFQEPNSAFTLVYPDTWTFQNDPGGAVRLSDPADATYQVSVVVSPAPRKDIKDITAFGSPKAVAERFATQVLKKKAPPGAKIEIANPQERKDSKGIPYYSFEVVLASGGKAIHYVYCVSVNGGKVYTLATGSNAIAWLDRREKLYQIVNSFTIN</sequence>
<dbReference type="GO" id="GO:0015979">
    <property type="term" value="P:photosynthesis"/>
    <property type="evidence" value="ECO:0007669"/>
    <property type="project" value="InterPro"/>
</dbReference>
<dbReference type="PANTHER" id="PTHR31407">
    <property type="match status" value="1"/>
</dbReference>
<dbReference type="STRING" id="1183438.GKIL_4173"/>
<dbReference type="AlphaFoldDB" id="U5QS19"/>
<dbReference type="Proteomes" id="UP000017396">
    <property type="component" value="Chromosome"/>
</dbReference>
<feature type="domain" description="PsbP C-terminal" evidence="1">
    <location>
        <begin position="36"/>
        <end position="191"/>
    </location>
</feature>
<evidence type="ECO:0000259" key="1">
    <source>
        <dbReference type="Pfam" id="PF01789"/>
    </source>
</evidence>
<dbReference type="GO" id="GO:0005509">
    <property type="term" value="F:calcium ion binding"/>
    <property type="evidence" value="ECO:0007669"/>
    <property type="project" value="InterPro"/>
</dbReference>
<dbReference type="EMBL" id="CP003587">
    <property type="protein sequence ID" value="AGY60419.1"/>
    <property type="molecule type" value="Genomic_DNA"/>
</dbReference>
<dbReference type="Pfam" id="PF01789">
    <property type="entry name" value="PsbP"/>
    <property type="match status" value="1"/>
</dbReference>
<gene>
    <name evidence="2" type="primary">psbP</name>
    <name evidence="2" type="ORF">GKIL_4173</name>
</gene>
<proteinExistence type="predicted"/>
<evidence type="ECO:0000313" key="3">
    <source>
        <dbReference type="Proteomes" id="UP000017396"/>
    </source>
</evidence>
<keyword evidence="3" id="KW-1185">Reference proteome</keyword>
<dbReference type="OrthoDB" id="540197at2"/>
<dbReference type="Gene3D" id="3.40.1000.10">
    <property type="entry name" value="Mog1/PsbP, alpha/beta/alpha sandwich"/>
    <property type="match status" value="1"/>
</dbReference>
<dbReference type="InterPro" id="IPR002683">
    <property type="entry name" value="PsbP_C"/>
</dbReference>
<dbReference type="HOGENOM" id="CLU_1413378_0_0_3"/>
<reference evidence="2 3" key="1">
    <citation type="journal article" date="2013" name="PLoS ONE">
        <title>Cultivation and Complete Genome Sequencing of Gloeobacter kilaueensis sp. nov., from a Lava Cave in Kilauea Caldera, Hawai'i.</title>
        <authorList>
            <person name="Saw J.H."/>
            <person name="Schatz M."/>
            <person name="Brown M.V."/>
            <person name="Kunkel D.D."/>
            <person name="Foster J.S."/>
            <person name="Shick H."/>
            <person name="Christensen S."/>
            <person name="Hou S."/>
            <person name="Wan X."/>
            <person name="Donachie S.P."/>
        </authorList>
    </citation>
    <scope>NUCLEOTIDE SEQUENCE [LARGE SCALE GENOMIC DNA]</scope>
    <source>
        <strain evidence="3">JS</strain>
    </source>
</reference>
<protein>
    <submittedName>
        <fullName evidence="2">Photosystem II oxygen evolving complex protein PsbP</fullName>
    </submittedName>
</protein>
<dbReference type="KEGG" id="glj:GKIL_4173"/>
<dbReference type="InterPro" id="IPR016123">
    <property type="entry name" value="Mog1/PsbP_a/b/a-sand"/>
</dbReference>
<dbReference type="PANTHER" id="PTHR31407:SF16">
    <property type="entry name" value="PSBP DOMAIN-CONTAINING PROTEIN 7, CHLOROPLASTIC"/>
    <property type="match status" value="1"/>
</dbReference>
<dbReference type="RefSeq" id="WP_023175767.1">
    <property type="nucleotide sequence ID" value="NC_022600.1"/>
</dbReference>